<sequence>MTGDKDLDVCIVVEGCYPFVAGGVSSWLDWLMLKQPDTTFGVVAVVADAQPREMKYALPPNVAHFQTVALAPQFKKLTVSQPLIDPAVLADLLHGVLRDGDLAAMDGLTQLAQTQIGRSGLHRFAKPAPPTLTDLVCSRPAWDAMVDCYGRLAPQAAFSDFFWAWQYLVGGLLSVLTAPVPRARVYHAISTGFAGLYAVGAARRTNARSAITEHGIYTNERRIDLIMADWIEDRIAVGLGGGDCRTDVRDVWIETFETFARLCYGGTDRITTLYGQNQTFQRSLGAEEDKLLVIPNGIVLERFNAIPRTPAARPTAALIGRVVPIKDIEAYIAAAAVVKRAIPDVEMLLIGPTDEDPDYFALCQRRIAELGLQDTIVFTGKVNIVDYLGRIDVMVLTSISEAQPLVLLEAGAAGLPCVATDVGSCREIIEGAPDEHPPLGSAGRVVPPMNADAIGHAIVELLADPALRQACGATLKKRVETYFTSEMSAQRYAALYESLLSA</sequence>
<dbReference type="OrthoDB" id="9790710at2"/>
<gene>
    <name evidence="3" type="ORF">SAMN04488004_1384</name>
</gene>
<evidence type="ECO:0000313" key="4">
    <source>
        <dbReference type="Proteomes" id="UP000199550"/>
    </source>
</evidence>
<name>A0A1I4JIQ5_9RHOB</name>
<feature type="domain" description="DUF3492" evidence="2">
    <location>
        <begin position="8"/>
        <end position="289"/>
    </location>
</feature>
<organism evidence="3 4">
    <name type="scientific">Loktanella salsilacus</name>
    <dbReference type="NCBI Taxonomy" id="195913"/>
    <lineage>
        <taxon>Bacteria</taxon>
        <taxon>Pseudomonadati</taxon>
        <taxon>Pseudomonadota</taxon>
        <taxon>Alphaproteobacteria</taxon>
        <taxon>Rhodobacterales</taxon>
        <taxon>Roseobacteraceae</taxon>
        <taxon>Loktanella</taxon>
    </lineage>
</organism>
<evidence type="ECO:0000259" key="2">
    <source>
        <dbReference type="Pfam" id="PF11997"/>
    </source>
</evidence>
<keyword evidence="4" id="KW-1185">Reference proteome</keyword>
<dbReference type="Proteomes" id="UP000199550">
    <property type="component" value="Unassembled WGS sequence"/>
</dbReference>
<feature type="domain" description="Glycosyl transferase family 1" evidence="1">
    <location>
        <begin position="310"/>
        <end position="477"/>
    </location>
</feature>
<dbReference type="PANTHER" id="PTHR12526:SF608">
    <property type="entry name" value="PELF"/>
    <property type="match status" value="1"/>
</dbReference>
<dbReference type="InterPro" id="IPR047691">
    <property type="entry name" value="PelF-like"/>
</dbReference>
<dbReference type="GO" id="GO:0016757">
    <property type="term" value="F:glycosyltransferase activity"/>
    <property type="evidence" value="ECO:0007669"/>
    <property type="project" value="InterPro"/>
</dbReference>
<dbReference type="Pfam" id="PF11997">
    <property type="entry name" value="DUF3492"/>
    <property type="match status" value="1"/>
</dbReference>
<dbReference type="InterPro" id="IPR001296">
    <property type="entry name" value="Glyco_trans_1"/>
</dbReference>
<dbReference type="SUPFAM" id="SSF53756">
    <property type="entry name" value="UDP-Glycosyltransferase/glycogen phosphorylase"/>
    <property type="match status" value="1"/>
</dbReference>
<reference evidence="3 4" key="1">
    <citation type="submission" date="2016-10" db="EMBL/GenBank/DDBJ databases">
        <authorList>
            <person name="de Groot N.N."/>
        </authorList>
    </citation>
    <scope>NUCLEOTIDE SEQUENCE [LARGE SCALE GENOMIC DNA]</scope>
    <source>
        <strain evidence="3 4">DSM 16199</strain>
    </source>
</reference>
<accession>A0A1I4JIQ5</accession>
<dbReference type="Gene3D" id="3.40.50.2000">
    <property type="entry name" value="Glycogen Phosphorylase B"/>
    <property type="match status" value="2"/>
</dbReference>
<dbReference type="Pfam" id="PF00534">
    <property type="entry name" value="Glycos_transf_1"/>
    <property type="match status" value="1"/>
</dbReference>
<dbReference type="PANTHER" id="PTHR12526">
    <property type="entry name" value="GLYCOSYLTRANSFERASE"/>
    <property type="match status" value="1"/>
</dbReference>
<keyword evidence="3" id="KW-0808">Transferase</keyword>
<protein>
    <submittedName>
        <fullName evidence="3">Glycosyltransferase involved in cell wall bisynthesis</fullName>
    </submittedName>
</protein>
<evidence type="ECO:0000259" key="1">
    <source>
        <dbReference type="Pfam" id="PF00534"/>
    </source>
</evidence>
<dbReference type="RefSeq" id="WP_090191875.1">
    <property type="nucleotide sequence ID" value="NZ_FOTF01000038.1"/>
</dbReference>
<dbReference type="NCBIfam" id="NF038011">
    <property type="entry name" value="PelF"/>
    <property type="match status" value="1"/>
</dbReference>
<proteinExistence type="predicted"/>
<dbReference type="EMBL" id="FOTF01000038">
    <property type="protein sequence ID" value="SFL66141.1"/>
    <property type="molecule type" value="Genomic_DNA"/>
</dbReference>
<dbReference type="STRING" id="195913.SAMN04488004_1384"/>
<evidence type="ECO:0000313" key="3">
    <source>
        <dbReference type="EMBL" id="SFL66141.1"/>
    </source>
</evidence>
<dbReference type="AlphaFoldDB" id="A0A1I4JIQ5"/>
<dbReference type="InterPro" id="IPR022622">
    <property type="entry name" value="DUF3492"/>
</dbReference>